<keyword evidence="4" id="KW-1185">Reference proteome</keyword>
<accession>A0A9Q1FXZ9</accession>
<gene>
    <name evidence="3" type="ORF">SKAU_G00093560</name>
</gene>
<name>A0A9Q1FXZ9_SYNKA</name>
<dbReference type="PANTHER" id="PTHR46599:SF3">
    <property type="entry name" value="PIGGYBAC TRANSPOSABLE ELEMENT-DERIVED PROTEIN 4"/>
    <property type="match status" value="1"/>
</dbReference>
<dbReference type="Pfam" id="PF13843">
    <property type="entry name" value="DDE_Tnp_1_7"/>
    <property type="match status" value="1"/>
</dbReference>
<sequence>MVPTGKINHLSGEIKPECIAEYNMKMEAVDKADMINSFVTCVRKTTKWYKKILFQLVDTALNRHGTLRQLTGQNLTYQVYRATVMRQLLEEHHIPRCPPAGGRPAADNTRLITARHFLSAVPQTEAQGSRTRRHCKVCLSSSRKRKQKRFMCAPCNTPLCAVPCFQEYHSLKHY</sequence>
<evidence type="ECO:0000313" key="4">
    <source>
        <dbReference type="Proteomes" id="UP001152622"/>
    </source>
</evidence>
<feature type="domain" description="PiggyBac transposable element-derived protein" evidence="2">
    <location>
        <begin position="15"/>
        <end position="61"/>
    </location>
</feature>
<dbReference type="InterPro" id="IPR032718">
    <property type="entry name" value="PGBD4_Znf_C"/>
</dbReference>
<evidence type="ECO:0008006" key="5">
    <source>
        <dbReference type="Google" id="ProtNLM"/>
    </source>
</evidence>
<comment type="caution">
    <text evidence="3">The sequence shown here is derived from an EMBL/GenBank/DDBJ whole genome shotgun (WGS) entry which is preliminary data.</text>
</comment>
<dbReference type="PANTHER" id="PTHR46599">
    <property type="entry name" value="PIGGYBAC TRANSPOSABLE ELEMENT-DERIVED PROTEIN 4"/>
    <property type="match status" value="1"/>
</dbReference>
<dbReference type="InterPro" id="IPR029526">
    <property type="entry name" value="PGBD"/>
</dbReference>
<dbReference type="Proteomes" id="UP001152622">
    <property type="component" value="Chromosome 3"/>
</dbReference>
<reference evidence="3" key="1">
    <citation type="journal article" date="2023" name="Science">
        <title>Genome structures resolve the early diversification of teleost fishes.</title>
        <authorList>
            <person name="Parey E."/>
            <person name="Louis A."/>
            <person name="Montfort J."/>
            <person name="Bouchez O."/>
            <person name="Roques C."/>
            <person name="Iampietro C."/>
            <person name="Lluch J."/>
            <person name="Castinel A."/>
            <person name="Donnadieu C."/>
            <person name="Desvignes T."/>
            <person name="Floi Bucao C."/>
            <person name="Jouanno E."/>
            <person name="Wen M."/>
            <person name="Mejri S."/>
            <person name="Dirks R."/>
            <person name="Jansen H."/>
            <person name="Henkel C."/>
            <person name="Chen W.J."/>
            <person name="Zahm M."/>
            <person name="Cabau C."/>
            <person name="Klopp C."/>
            <person name="Thompson A.W."/>
            <person name="Robinson-Rechavi M."/>
            <person name="Braasch I."/>
            <person name="Lecointre G."/>
            <person name="Bobe J."/>
            <person name="Postlethwait J.H."/>
            <person name="Berthelot C."/>
            <person name="Roest Crollius H."/>
            <person name="Guiguen Y."/>
        </authorList>
    </citation>
    <scope>NUCLEOTIDE SEQUENCE</scope>
    <source>
        <strain evidence="3">WJC10195</strain>
    </source>
</reference>
<organism evidence="3 4">
    <name type="scientific">Synaphobranchus kaupii</name>
    <name type="common">Kaup's arrowtooth eel</name>
    <dbReference type="NCBI Taxonomy" id="118154"/>
    <lineage>
        <taxon>Eukaryota</taxon>
        <taxon>Metazoa</taxon>
        <taxon>Chordata</taxon>
        <taxon>Craniata</taxon>
        <taxon>Vertebrata</taxon>
        <taxon>Euteleostomi</taxon>
        <taxon>Actinopterygii</taxon>
        <taxon>Neopterygii</taxon>
        <taxon>Teleostei</taxon>
        <taxon>Anguilliformes</taxon>
        <taxon>Synaphobranchidae</taxon>
        <taxon>Synaphobranchus</taxon>
    </lineage>
</organism>
<proteinExistence type="predicted"/>
<dbReference type="EMBL" id="JAINUF010000003">
    <property type="protein sequence ID" value="KAJ8369328.1"/>
    <property type="molecule type" value="Genomic_DNA"/>
</dbReference>
<dbReference type="OrthoDB" id="9986773at2759"/>
<feature type="domain" description="PiggyBac transposable element-derived protein 4 C-terminal zinc-finger" evidence="1">
    <location>
        <begin position="127"/>
        <end position="169"/>
    </location>
</feature>
<dbReference type="Pfam" id="PF13842">
    <property type="entry name" value="zf-Tnp_2"/>
    <property type="match status" value="1"/>
</dbReference>
<evidence type="ECO:0000259" key="1">
    <source>
        <dbReference type="Pfam" id="PF13842"/>
    </source>
</evidence>
<evidence type="ECO:0000259" key="2">
    <source>
        <dbReference type="Pfam" id="PF13843"/>
    </source>
</evidence>
<evidence type="ECO:0000313" key="3">
    <source>
        <dbReference type="EMBL" id="KAJ8369328.1"/>
    </source>
</evidence>
<dbReference type="AlphaFoldDB" id="A0A9Q1FXZ9"/>
<protein>
    <recommendedName>
        <fullName evidence="5">PiggyBac transposable element-derived protein 4</fullName>
    </recommendedName>
</protein>